<dbReference type="Proteomes" id="UP000284842">
    <property type="component" value="Unassembled WGS sequence"/>
</dbReference>
<evidence type="ECO:0000313" key="3">
    <source>
        <dbReference type="Proteomes" id="UP000284842"/>
    </source>
</evidence>
<dbReference type="InterPro" id="IPR011990">
    <property type="entry name" value="TPR-like_helical_dom_sf"/>
</dbReference>
<organism evidence="2 3">
    <name type="scientific">Panaeolus cyanescens</name>
    <dbReference type="NCBI Taxonomy" id="181874"/>
    <lineage>
        <taxon>Eukaryota</taxon>
        <taxon>Fungi</taxon>
        <taxon>Dikarya</taxon>
        <taxon>Basidiomycota</taxon>
        <taxon>Agaricomycotina</taxon>
        <taxon>Agaricomycetes</taxon>
        <taxon>Agaricomycetidae</taxon>
        <taxon>Agaricales</taxon>
        <taxon>Agaricineae</taxon>
        <taxon>Galeropsidaceae</taxon>
        <taxon>Panaeolus</taxon>
    </lineage>
</organism>
<evidence type="ECO:0000256" key="1">
    <source>
        <dbReference type="SAM" id="Coils"/>
    </source>
</evidence>
<accession>A0A409W8E1</accession>
<dbReference type="EMBL" id="NHTK01005727">
    <property type="protein sequence ID" value="PPQ74778.1"/>
    <property type="molecule type" value="Genomic_DNA"/>
</dbReference>
<name>A0A409W8E1_9AGAR</name>
<dbReference type="SUPFAM" id="SSF48452">
    <property type="entry name" value="TPR-like"/>
    <property type="match status" value="1"/>
</dbReference>
<keyword evidence="1" id="KW-0175">Coiled coil</keyword>
<dbReference type="STRING" id="181874.A0A409W8E1"/>
<keyword evidence="3" id="KW-1185">Reference proteome</keyword>
<proteinExistence type="predicted"/>
<dbReference type="InParanoid" id="A0A409W8E1"/>
<feature type="coiled-coil region" evidence="1">
    <location>
        <begin position="35"/>
        <end position="62"/>
    </location>
</feature>
<dbReference type="AlphaFoldDB" id="A0A409W8E1"/>
<protein>
    <recommendedName>
        <fullName evidence="4">MalT-like TPR region domain-containing protein</fullName>
    </recommendedName>
</protein>
<gene>
    <name evidence="2" type="ORF">CVT24_003202</name>
</gene>
<evidence type="ECO:0000313" key="2">
    <source>
        <dbReference type="EMBL" id="PPQ74778.1"/>
    </source>
</evidence>
<comment type="caution">
    <text evidence="2">The sequence shown here is derived from an EMBL/GenBank/DDBJ whole genome shotgun (WGS) entry which is preliminary data.</text>
</comment>
<evidence type="ECO:0008006" key="4">
    <source>
        <dbReference type="Google" id="ProtNLM"/>
    </source>
</evidence>
<sequence>MKEPEPALRHAEIAFYISRDVLKNTQLASDCQCIKARALALNEKYEEAVKEADRVIEFYEKTGVQGRGTASGAYIYNVKTRALKGAQQWGPGLVKAATHAIKMCQSYGSPLAVGEALLEYGELLVEAEKWEGAKLVFEEASKEFKRLDVFSAKKVVEECNQNLAYVKMKAENATKIKYIKPARC</sequence>
<reference evidence="2 3" key="1">
    <citation type="journal article" date="2018" name="Evol. Lett.">
        <title>Horizontal gene cluster transfer increased hallucinogenic mushroom diversity.</title>
        <authorList>
            <person name="Reynolds H.T."/>
            <person name="Vijayakumar V."/>
            <person name="Gluck-Thaler E."/>
            <person name="Korotkin H.B."/>
            <person name="Matheny P.B."/>
            <person name="Slot J.C."/>
        </authorList>
    </citation>
    <scope>NUCLEOTIDE SEQUENCE [LARGE SCALE GENOMIC DNA]</scope>
    <source>
        <strain evidence="2 3">2629</strain>
    </source>
</reference>